<dbReference type="InterPro" id="IPR015422">
    <property type="entry name" value="PyrdxlP-dep_Trfase_small"/>
</dbReference>
<sequence length="410" mass="44083">MIRGVDQRADSLVRERRPAHFKLEQAVRPNILSLAPYRCARDDFQEGVLLDANENALGPSLSSGSEQPVPVDALELHRYPHPALHGLRESAASLRSMPDPHFVFIGVGSDEVIDLIQRCFARPGRGKILVCPPTYGMYKVSAAINDLEVVQVPLRFDGSFGLDVPAINAALAADPDIALVFLCSPGNPTGSLLPLDEVRQVLDNANFNGLVIVDEAYIDFALEEQSLGRKNVGTDISACSLVPDYANLIVSQTLSKSFGLAAIRCGLAFAQPATIQVLNNTKAPYSISTTTAYLAAQALAPPGIAKMRENVRQLVENRDTLIAELGRIPALGRVIGGNDANFVMVEVLDGPGGKPDSARAATVYLTMAQEFDLVVRDRSKEPGCDGCLRISIGTADENKQCITLLEKLLA</sequence>
<dbReference type="CDD" id="cd00609">
    <property type="entry name" value="AAT_like"/>
    <property type="match status" value="1"/>
</dbReference>
<evidence type="ECO:0000259" key="12">
    <source>
        <dbReference type="Pfam" id="PF00155"/>
    </source>
</evidence>
<keyword evidence="5 13" id="KW-0032">Aminotransferase</keyword>
<dbReference type="GO" id="GO:0030170">
    <property type="term" value="F:pyridoxal phosphate binding"/>
    <property type="evidence" value="ECO:0007669"/>
    <property type="project" value="InterPro"/>
</dbReference>
<dbReference type="Gene3D" id="3.40.640.10">
    <property type="entry name" value="Type I PLP-dependent aspartate aminotransferase-like (Major domain)"/>
    <property type="match status" value="1"/>
</dbReference>
<dbReference type="InterPro" id="IPR001917">
    <property type="entry name" value="Aminotrans_II_pyridoxalP_BS"/>
</dbReference>
<dbReference type="NCBIfam" id="TIGR01141">
    <property type="entry name" value="hisC"/>
    <property type="match status" value="1"/>
</dbReference>
<dbReference type="Proteomes" id="UP001219933">
    <property type="component" value="Chromosome 2"/>
</dbReference>
<evidence type="ECO:0000256" key="2">
    <source>
        <dbReference type="ARBA" id="ARBA00005011"/>
    </source>
</evidence>
<accession>A0AAF0J667</accession>
<keyword evidence="8" id="KW-0663">Pyridoxal phosphate</keyword>
<comment type="catalytic activity">
    <reaction evidence="11">
        <text>L-histidinol phosphate + 2-oxoglutarate = 3-(imidazol-4-yl)-2-oxopropyl phosphate + L-glutamate</text>
        <dbReference type="Rhea" id="RHEA:23744"/>
        <dbReference type="ChEBI" id="CHEBI:16810"/>
        <dbReference type="ChEBI" id="CHEBI:29985"/>
        <dbReference type="ChEBI" id="CHEBI:57766"/>
        <dbReference type="ChEBI" id="CHEBI:57980"/>
        <dbReference type="EC" id="2.6.1.9"/>
    </reaction>
</comment>
<evidence type="ECO:0000256" key="7">
    <source>
        <dbReference type="ARBA" id="ARBA00022679"/>
    </source>
</evidence>
<dbReference type="EMBL" id="CP119878">
    <property type="protein sequence ID" value="WFD34933.1"/>
    <property type="molecule type" value="Genomic_DNA"/>
</dbReference>
<name>A0AAF0J667_9BASI</name>
<dbReference type="PROSITE" id="PS00599">
    <property type="entry name" value="AA_TRANSFER_CLASS_2"/>
    <property type="match status" value="1"/>
</dbReference>
<protein>
    <recommendedName>
        <fullName evidence="4">histidinol-phosphate transaminase</fullName>
        <ecNumber evidence="4">2.6.1.9</ecNumber>
    </recommendedName>
    <alternativeName>
        <fullName evidence="10">Imidazole acetol-phosphate transaminase</fullName>
    </alternativeName>
</protein>
<evidence type="ECO:0000256" key="6">
    <source>
        <dbReference type="ARBA" id="ARBA00022605"/>
    </source>
</evidence>
<dbReference type="PANTHER" id="PTHR42885">
    <property type="entry name" value="HISTIDINOL-PHOSPHATE AMINOTRANSFERASE-RELATED"/>
    <property type="match status" value="1"/>
</dbReference>
<comment type="pathway">
    <text evidence="2">Amino-acid biosynthesis; L-histidine biosynthesis; L-histidine from 5-phospho-alpha-D-ribose 1-diphosphate: step 7/9.</text>
</comment>
<evidence type="ECO:0000313" key="14">
    <source>
        <dbReference type="Proteomes" id="UP001219933"/>
    </source>
</evidence>
<evidence type="ECO:0000256" key="1">
    <source>
        <dbReference type="ARBA" id="ARBA00001933"/>
    </source>
</evidence>
<dbReference type="Gene3D" id="3.90.1150.10">
    <property type="entry name" value="Aspartate Aminotransferase, domain 1"/>
    <property type="match status" value="1"/>
</dbReference>
<dbReference type="InterPro" id="IPR005861">
    <property type="entry name" value="HisP_aminotrans"/>
</dbReference>
<proteinExistence type="inferred from homology"/>
<gene>
    <name evidence="13" type="primary">HIS5</name>
    <name evidence="13" type="ORF">MCUN1_001779</name>
</gene>
<keyword evidence="7 13" id="KW-0808">Transferase</keyword>
<evidence type="ECO:0000256" key="4">
    <source>
        <dbReference type="ARBA" id="ARBA00012748"/>
    </source>
</evidence>
<organism evidence="13 14">
    <name type="scientific">Malassezia cuniculi</name>
    <dbReference type="NCBI Taxonomy" id="948313"/>
    <lineage>
        <taxon>Eukaryota</taxon>
        <taxon>Fungi</taxon>
        <taxon>Dikarya</taxon>
        <taxon>Basidiomycota</taxon>
        <taxon>Ustilaginomycotina</taxon>
        <taxon>Malasseziomycetes</taxon>
        <taxon>Malasseziales</taxon>
        <taxon>Malasseziaceae</taxon>
        <taxon>Malassezia</taxon>
    </lineage>
</organism>
<dbReference type="SUPFAM" id="SSF53383">
    <property type="entry name" value="PLP-dependent transferases"/>
    <property type="match status" value="1"/>
</dbReference>
<dbReference type="InterPro" id="IPR004839">
    <property type="entry name" value="Aminotransferase_I/II_large"/>
</dbReference>
<dbReference type="GO" id="GO:0000105">
    <property type="term" value="P:L-histidine biosynthetic process"/>
    <property type="evidence" value="ECO:0007669"/>
    <property type="project" value="UniProtKB-KW"/>
</dbReference>
<evidence type="ECO:0000256" key="3">
    <source>
        <dbReference type="ARBA" id="ARBA00008392"/>
    </source>
</evidence>
<evidence type="ECO:0000256" key="5">
    <source>
        <dbReference type="ARBA" id="ARBA00022576"/>
    </source>
</evidence>
<dbReference type="PANTHER" id="PTHR42885:SF2">
    <property type="entry name" value="HISTIDINOL-PHOSPHATE AMINOTRANSFERASE"/>
    <property type="match status" value="1"/>
</dbReference>
<feature type="domain" description="Aminotransferase class I/classII large" evidence="12">
    <location>
        <begin position="50"/>
        <end position="401"/>
    </location>
</feature>
<keyword evidence="14" id="KW-1185">Reference proteome</keyword>
<keyword evidence="6" id="KW-0028">Amino-acid biosynthesis</keyword>
<dbReference type="InterPro" id="IPR015424">
    <property type="entry name" value="PyrdxlP-dep_Trfase"/>
</dbReference>
<keyword evidence="9" id="KW-0368">Histidine biosynthesis</keyword>
<evidence type="ECO:0000256" key="8">
    <source>
        <dbReference type="ARBA" id="ARBA00022898"/>
    </source>
</evidence>
<dbReference type="InterPro" id="IPR015421">
    <property type="entry name" value="PyrdxlP-dep_Trfase_major"/>
</dbReference>
<dbReference type="EC" id="2.6.1.9" evidence="4"/>
<dbReference type="AlphaFoldDB" id="A0AAF0J667"/>
<evidence type="ECO:0000313" key="13">
    <source>
        <dbReference type="EMBL" id="WFD34933.1"/>
    </source>
</evidence>
<comment type="cofactor">
    <cofactor evidence="1">
        <name>pyridoxal 5'-phosphate</name>
        <dbReference type="ChEBI" id="CHEBI:597326"/>
    </cofactor>
</comment>
<dbReference type="GO" id="GO:0004400">
    <property type="term" value="F:histidinol-phosphate transaminase activity"/>
    <property type="evidence" value="ECO:0007669"/>
    <property type="project" value="UniProtKB-EC"/>
</dbReference>
<evidence type="ECO:0000256" key="11">
    <source>
        <dbReference type="ARBA" id="ARBA00047481"/>
    </source>
</evidence>
<reference evidence="13" key="1">
    <citation type="submission" date="2023-03" db="EMBL/GenBank/DDBJ databases">
        <title>Mating type loci evolution in Malassezia.</title>
        <authorList>
            <person name="Coelho M.A."/>
        </authorList>
    </citation>
    <scope>NUCLEOTIDE SEQUENCE</scope>
    <source>
        <strain evidence="13">CBS 11721</strain>
    </source>
</reference>
<evidence type="ECO:0000256" key="10">
    <source>
        <dbReference type="ARBA" id="ARBA00030262"/>
    </source>
</evidence>
<dbReference type="Pfam" id="PF00155">
    <property type="entry name" value="Aminotran_1_2"/>
    <property type="match status" value="1"/>
</dbReference>
<comment type="similarity">
    <text evidence="3">Belongs to the class-II pyridoxal-phosphate-dependent aminotransferase family.</text>
</comment>
<evidence type="ECO:0000256" key="9">
    <source>
        <dbReference type="ARBA" id="ARBA00023102"/>
    </source>
</evidence>
<dbReference type="HAMAP" id="MF_01023">
    <property type="entry name" value="HisC_aminotrans_2"/>
    <property type="match status" value="1"/>
</dbReference>